<accession>A0A8K9UTH3</accession>
<reference evidence="1" key="3">
    <citation type="submission" date="2025-09" db="UniProtKB">
        <authorList>
            <consortium name="Ensembl"/>
        </authorList>
    </citation>
    <scope>IDENTIFICATION</scope>
</reference>
<dbReference type="AlphaFoldDB" id="A0A8K9UTH3"/>
<sequence>MALTLRNGYLEMLRACWRLQAHMKIIVLNQMARHQSSQIMKLPSSYVPQTSFPNSNNTQNIKHTDLLKSNLVTTFSINVVFNEDQVLICHFPLRGNVHMRFWKRHRYQKKKIIVQPQTVLRINTIEVAPRLT</sequence>
<dbReference type="Ensembl" id="ENSOMYT00000166892.1">
    <property type="protein sequence ID" value="ENSOMYP00000110577.1"/>
    <property type="gene ID" value="ENSOMYG00000050080.1"/>
</dbReference>
<dbReference type="Proteomes" id="UP000694395">
    <property type="component" value="Chromosome 6"/>
</dbReference>
<proteinExistence type="predicted"/>
<reference evidence="1" key="1">
    <citation type="submission" date="2020-07" db="EMBL/GenBank/DDBJ databases">
        <title>A long reads based de novo assembly of the rainbow trout Arlee double haploid line genome.</title>
        <authorList>
            <person name="Gao G."/>
            <person name="Palti Y."/>
        </authorList>
    </citation>
    <scope>NUCLEOTIDE SEQUENCE [LARGE SCALE GENOMIC DNA]</scope>
</reference>
<protein>
    <submittedName>
        <fullName evidence="1">Uncharacterized protein</fullName>
    </submittedName>
</protein>
<reference evidence="1" key="2">
    <citation type="submission" date="2025-08" db="UniProtKB">
        <authorList>
            <consortium name="Ensembl"/>
        </authorList>
    </citation>
    <scope>IDENTIFICATION</scope>
</reference>
<keyword evidence="2" id="KW-1185">Reference proteome</keyword>
<evidence type="ECO:0000313" key="1">
    <source>
        <dbReference type="Ensembl" id="ENSOMYP00000110577.1"/>
    </source>
</evidence>
<organism evidence="1 2">
    <name type="scientific">Oncorhynchus mykiss</name>
    <name type="common">Rainbow trout</name>
    <name type="synonym">Salmo gairdneri</name>
    <dbReference type="NCBI Taxonomy" id="8022"/>
    <lineage>
        <taxon>Eukaryota</taxon>
        <taxon>Metazoa</taxon>
        <taxon>Chordata</taxon>
        <taxon>Craniata</taxon>
        <taxon>Vertebrata</taxon>
        <taxon>Euteleostomi</taxon>
        <taxon>Actinopterygii</taxon>
        <taxon>Neopterygii</taxon>
        <taxon>Teleostei</taxon>
        <taxon>Protacanthopterygii</taxon>
        <taxon>Salmoniformes</taxon>
        <taxon>Salmonidae</taxon>
        <taxon>Salmoninae</taxon>
        <taxon>Oncorhynchus</taxon>
    </lineage>
</organism>
<name>A0A8K9UTH3_ONCMY</name>
<evidence type="ECO:0000313" key="2">
    <source>
        <dbReference type="Proteomes" id="UP000694395"/>
    </source>
</evidence>